<keyword evidence="1" id="KW-0812">Transmembrane</keyword>
<evidence type="ECO:0000313" key="3">
    <source>
        <dbReference type="Proteomes" id="UP000676336"/>
    </source>
</evidence>
<dbReference type="AlphaFoldDB" id="A0A8S2VXI2"/>
<comment type="caution">
    <text evidence="2">The sequence shown here is derived from an EMBL/GenBank/DDBJ whole genome shotgun (WGS) entry which is preliminary data.</text>
</comment>
<feature type="non-terminal residue" evidence="2">
    <location>
        <position position="1"/>
    </location>
</feature>
<evidence type="ECO:0000256" key="1">
    <source>
        <dbReference type="SAM" id="Phobius"/>
    </source>
</evidence>
<evidence type="ECO:0000313" key="2">
    <source>
        <dbReference type="EMBL" id="CAF4396295.1"/>
    </source>
</evidence>
<protein>
    <submittedName>
        <fullName evidence="2">Uncharacterized protein</fullName>
    </submittedName>
</protein>
<accession>A0A8S2VXI2</accession>
<name>A0A8S2VXI2_9BILA</name>
<organism evidence="2 3">
    <name type="scientific">Rotaria magnacalcarata</name>
    <dbReference type="NCBI Taxonomy" id="392030"/>
    <lineage>
        <taxon>Eukaryota</taxon>
        <taxon>Metazoa</taxon>
        <taxon>Spiralia</taxon>
        <taxon>Gnathifera</taxon>
        <taxon>Rotifera</taxon>
        <taxon>Eurotatoria</taxon>
        <taxon>Bdelloidea</taxon>
        <taxon>Philodinida</taxon>
        <taxon>Philodinidae</taxon>
        <taxon>Rotaria</taxon>
    </lineage>
</organism>
<keyword evidence="1" id="KW-1133">Transmembrane helix</keyword>
<proteinExistence type="predicted"/>
<dbReference type="EMBL" id="CAJOBI010056501">
    <property type="protein sequence ID" value="CAF4396295.1"/>
    <property type="molecule type" value="Genomic_DNA"/>
</dbReference>
<gene>
    <name evidence="2" type="ORF">SMN809_LOCUS30236</name>
</gene>
<feature type="transmembrane region" description="Helical" evidence="1">
    <location>
        <begin position="14"/>
        <end position="35"/>
    </location>
</feature>
<sequence length="58" mass="6108">VNFLMTSDLVGNEIAAVVVTCGTAAIFMLNGLVGISEVTPSTWTSSFRTSKESSPEIK</sequence>
<reference evidence="2" key="1">
    <citation type="submission" date="2021-02" db="EMBL/GenBank/DDBJ databases">
        <authorList>
            <person name="Nowell W R."/>
        </authorList>
    </citation>
    <scope>NUCLEOTIDE SEQUENCE</scope>
</reference>
<dbReference type="Proteomes" id="UP000676336">
    <property type="component" value="Unassembled WGS sequence"/>
</dbReference>
<keyword evidence="1" id="KW-0472">Membrane</keyword>